<evidence type="ECO:0000256" key="1">
    <source>
        <dbReference type="SAM" id="MobiDB-lite"/>
    </source>
</evidence>
<reference evidence="3" key="1">
    <citation type="journal article" date="2019" name="Int. J. Syst. Evol. Microbiol.">
        <title>The Global Catalogue of Microorganisms (GCM) 10K type strain sequencing project: providing services to taxonomists for standard genome sequencing and annotation.</title>
        <authorList>
            <consortium name="The Broad Institute Genomics Platform"/>
            <consortium name="The Broad Institute Genome Sequencing Center for Infectious Disease"/>
            <person name="Wu L."/>
            <person name="Ma J."/>
        </authorList>
    </citation>
    <scope>NUCLEOTIDE SEQUENCE [LARGE SCALE GENOMIC DNA]</scope>
    <source>
        <strain evidence="3">JCM 18302</strain>
    </source>
</reference>
<evidence type="ECO:0000313" key="2">
    <source>
        <dbReference type="EMBL" id="GAA5129132.1"/>
    </source>
</evidence>
<protein>
    <submittedName>
        <fullName evidence="2">Uncharacterized protein</fullName>
    </submittedName>
</protein>
<proteinExistence type="predicted"/>
<sequence>MRTATLSQEVLIEEDGCIGLQRLSRKGWACRVAQRPTPEAESSDAGRDQAKRVGHPHEPAFVGAPASDLAVATGRVPGRR</sequence>
<name>A0ABP9NVB3_9PSEU</name>
<keyword evidence="3" id="KW-1185">Reference proteome</keyword>
<dbReference type="EMBL" id="BAABJO010000020">
    <property type="protein sequence ID" value="GAA5129132.1"/>
    <property type="molecule type" value="Genomic_DNA"/>
</dbReference>
<feature type="region of interest" description="Disordered" evidence="1">
    <location>
        <begin position="34"/>
        <end position="62"/>
    </location>
</feature>
<accession>A0ABP9NVB3</accession>
<organism evidence="2 3">
    <name type="scientific">Pseudonocardia adelaidensis</name>
    <dbReference type="NCBI Taxonomy" id="648754"/>
    <lineage>
        <taxon>Bacteria</taxon>
        <taxon>Bacillati</taxon>
        <taxon>Actinomycetota</taxon>
        <taxon>Actinomycetes</taxon>
        <taxon>Pseudonocardiales</taxon>
        <taxon>Pseudonocardiaceae</taxon>
        <taxon>Pseudonocardia</taxon>
    </lineage>
</organism>
<comment type="caution">
    <text evidence="2">The sequence shown here is derived from an EMBL/GenBank/DDBJ whole genome shotgun (WGS) entry which is preliminary data.</text>
</comment>
<gene>
    <name evidence="2" type="ORF">GCM10023320_49170</name>
</gene>
<feature type="compositionally biased region" description="Basic and acidic residues" evidence="1">
    <location>
        <begin position="44"/>
        <end position="58"/>
    </location>
</feature>
<dbReference type="Proteomes" id="UP001500804">
    <property type="component" value="Unassembled WGS sequence"/>
</dbReference>
<evidence type="ECO:0000313" key="3">
    <source>
        <dbReference type="Proteomes" id="UP001500804"/>
    </source>
</evidence>